<dbReference type="SMART" id="SM01417">
    <property type="entry name" value="Solute_trans_a"/>
    <property type="match status" value="1"/>
</dbReference>
<gene>
    <name evidence="7" type="primary">LOC113495554</name>
</gene>
<dbReference type="RefSeq" id="XP_026730113.1">
    <property type="nucleotide sequence ID" value="XM_026874312.1"/>
</dbReference>
<dbReference type="KEGG" id="tnl:113495554"/>
<dbReference type="FunCoup" id="A0A7E5VP51">
    <property type="interactions" value="33"/>
</dbReference>
<dbReference type="Proteomes" id="UP000322000">
    <property type="component" value="Chromosome 7"/>
</dbReference>
<sequence>MDLLSEASSGTRVLTARHISADKQFPDTNIPVNTTFLCHSYSLNPDFGSYFTALNTYAWVLWACGAAILIAICALYVITLKAAMKHWRESISHVAVVLSIYPIVAATSFISIVVPRARLPAEAVAQEAVMIALYHFFCLMIAECGGVEQFVRSAGGADLETRTMPCCCWPCCVIPRPKLQKQSLTWLRYLVLQIPIVQGIIYFIILVLWAEDFMLYQQNFVYFQPFIAASILSGMWGVVMCGRAISTIGYQPRHRFLVIQLTLVIVKLQNGLTRSLPDIATLPCILRIHPAVFTNMVQNCVIIVEMLLLSLWAWRLYRQPPGKDLEKVLRDKVVVAVLEDNTRSIDVRVKDGVDNKSFNNNNSEDGTL</sequence>
<dbReference type="Pfam" id="PF03619">
    <property type="entry name" value="Solute_trans_a"/>
    <property type="match status" value="1"/>
</dbReference>
<comment type="subcellular location">
    <subcellularLocation>
        <location evidence="1">Membrane</location>
        <topology evidence="1">Multi-pass membrane protein</topology>
    </subcellularLocation>
</comment>
<evidence type="ECO:0000313" key="6">
    <source>
        <dbReference type="Proteomes" id="UP000322000"/>
    </source>
</evidence>
<feature type="transmembrane region" description="Helical" evidence="5">
    <location>
        <begin position="222"/>
        <end position="245"/>
    </location>
</feature>
<organism evidence="6 7">
    <name type="scientific">Trichoplusia ni</name>
    <name type="common">Cabbage looper</name>
    <dbReference type="NCBI Taxonomy" id="7111"/>
    <lineage>
        <taxon>Eukaryota</taxon>
        <taxon>Metazoa</taxon>
        <taxon>Ecdysozoa</taxon>
        <taxon>Arthropoda</taxon>
        <taxon>Hexapoda</taxon>
        <taxon>Insecta</taxon>
        <taxon>Pterygota</taxon>
        <taxon>Neoptera</taxon>
        <taxon>Endopterygota</taxon>
        <taxon>Lepidoptera</taxon>
        <taxon>Glossata</taxon>
        <taxon>Ditrysia</taxon>
        <taxon>Noctuoidea</taxon>
        <taxon>Noctuidae</taxon>
        <taxon>Plusiinae</taxon>
        <taxon>Trichoplusia</taxon>
    </lineage>
</organism>
<dbReference type="InParanoid" id="A0A7E5VP51"/>
<keyword evidence="6" id="KW-1185">Reference proteome</keyword>
<evidence type="ECO:0000256" key="5">
    <source>
        <dbReference type="SAM" id="Phobius"/>
    </source>
</evidence>
<evidence type="ECO:0000256" key="3">
    <source>
        <dbReference type="ARBA" id="ARBA00022989"/>
    </source>
</evidence>
<evidence type="ECO:0000256" key="4">
    <source>
        <dbReference type="ARBA" id="ARBA00023136"/>
    </source>
</evidence>
<keyword evidence="4 5" id="KW-0472">Membrane</keyword>
<dbReference type="GeneID" id="113495554"/>
<dbReference type="PANTHER" id="PTHR23423">
    <property type="entry name" value="ORGANIC SOLUTE TRANSPORTER-RELATED"/>
    <property type="match status" value="1"/>
</dbReference>
<name>A0A7E5VP51_TRINI</name>
<evidence type="ECO:0000256" key="1">
    <source>
        <dbReference type="ARBA" id="ARBA00004141"/>
    </source>
</evidence>
<evidence type="ECO:0000256" key="2">
    <source>
        <dbReference type="ARBA" id="ARBA00022692"/>
    </source>
</evidence>
<dbReference type="OrthoDB" id="5832279at2759"/>
<feature type="transmembrane region" description="Helical" evidence="5">
    <location>
        <begin position="124"/>
        <end position="142"/>
    </location>
</feature>
<keyword evidence="2 5" id="KW-0812">Transmembrane</keyword>
<reference evidence="7" key="1">
    <citation type="submission" date="2025-08" db="UniProtKB">
        <authorList>
            <consortium name="RefSeq"/>
        </authorList>
    </citation>
    <scope>IDENTIFICATION</scope>
</reference>
<protein>
    <submittedName>
        <fullName evidence="7">Organic solute transporter alpha-like protein</fullName>
    </submittedName>
</protein>
<dbReference type="GO" id="GO:0016020">
    <property type="term" value="C:membrane"/>
    <property type="evidence" value="ECO:0007669"/>
    <property type="project" value="UniProtKB-SubCell"/>
</dbReference>
<evidence type="ECO:0000313" key="7">
    <source>
        <dbReference type="RefSeq" id="XP_026730113.1"/>
    </source>
</evidence>
<feature type="transmembrane region" description="Helical" evidence="5">
    <location>
        <begin position="57"/>
        <end position="78"/>
    </location>
</feature>
<proteinExistence type="predicted"/>
<feature type="transmembrane region" description="Helical" evidence="5">
    <location>
        <begin position="186"/>
        <end position="210"/>
    </location>
</feature>
<dbReference type="AlphaFoldDB" id="A0A7E5VP51"/>
<dbReference type="InterPro" id="IPR005178">
    <property type="entry name" value="Ostalpha/TMEM184C"/>
</dbReference>
<keyword evidence="3 5" id="KW-1133">Transmembrane helix</keyword>
<feature type="transmembrane region" description="Helical" evidence="5">
    <location>
        <begin position="90"/>
        <end position="112"/>
    </location>
</feature>
<accession>A0A7E5VP51</accession>